<comment type="caution">
    <text evidence="1">The sequence shown here is derived from an EMBL/GenBank/DDBJ whole genome shotgun (WGS) entry which is preliminary data.</text>
</comment>
<dbReference type="AlphaFoldDB" id="A0A422MT27"/>
<sequence length="275" mass="29584">MGNHTHSLGMTSASLLHHKQRPGRCQGVGLPLHHGGDFGDFYSVRRGRCGTSRPRVERSVAELAVVTQKHGFDVGLSRTLVLKHEQDATALFISTRILPNAYLISGNMLKIILLQHALAERSYGVGNSVQGNTNQSGNFSAASVAAVHAGAGAGAESGVTNFVAFVSSGESVDEHTSETTTQPISTTWEDSLGVGMRGKGTVNTNHVMVKCMFVVFNEQTTLSSEVAVLQRRETTTRDCLDESEPTIACLTASSIFIYQKTDRSRCKKGVKMCLD</sequence>
<dbReference type="RefSeq" id="XP_029233645.1">
    <property type="nucleotide sequence ID" value="XM_029386500.1"/>
</dbReference>
<keyword evidence="2" id="KW-1185">Reference proteome</keyword>
<evidence type="ECO:0000313" key="1">
    <source>
        <dbReference type="EMBL" id="RNE96359.1"/>
    </source>
</evidence>
<reference evidence="1 2" key="1">
    <citation type="journal article" date="2018" name="BMC Genomics">
        <title>Genomic comparison of Trypanosoma conorhini and Trypanosoma rangeli to Trypanosoma cruzi strains of high and low virulence.</title>
        <authorList>
            <person name="Bradwell K.R."/>
            <person name="Koparde V.N."/>
            <person name="Matveyev A.V."/>
            <person name="Serrano M.G."/>
            <person name="Alves J.M."/>
            <person name="Parikh H."/>
            <person name="Huang B."/>
            <person name="Lee V."/>
            <person name="Espinosa-Alvarez O."/>
            <person name="Ortiz P.A."/>
            <person name="Costa-Martins A.G."/>
            <person name="Teixeira M.M."/>
            <person name="Buck G.A."/>
        </authorList>
    </citation>
    <scope>NUCLEOTIDE SEQUENCE [LARGE SCALE GENOMIC DNA]</scope>
    <source>
        <strain evidence="1 2">AM80</strain>
    </source>
</reference>
<evidence type="ECO:0000313" key="2">
    <source>
        <dbReference type="Proteomes" id="UP000283634"/>
    </source>
</evidence>
<dbReference type="EMBL" id="MKGL01000702">
    <property type="protein sequence ID" value="RNE96359.1"/>
    <property type="molecule type" value="Genomic_DNA"/>
</dbReference>
<name>A0A422MT27_TRYRA</name>
<protein>
    <submittedName>
        <fullName evidence="1">Uncharacterized protein</fullName>
    </submittedName>
</protein>
<accession>A0A422MT27</accession>
<organism evidence="1 2">
    <name type="scientific">Trypanosoma rangeli</name>
    <dbReference type="NCBI Taxonomy" id="5698"/>
    <lineage>
        <taxon>Eukaryota</taxon>
        <taxon>Discoba</taxon>
        <taxon>Euglenozoa</taxon>
        <taxon>Kinetoplastea</taxon>
        <taxon>Metakinetoplastina</taxon>
        <taxon>Trypanosomatida</taxon>
        <taxon>Trypanosomatidae</taxon>
        <taxon>Trypanosoma</taxon>
        <taxon>Herpetosoma</taxon>
    </lineage>
</organism>
<dbReference type="Proteomes" id="UP000283634">
    <property type="component" value="Unassembled WGS sequence"/>
</dbReference>
<proteinExistence type="predicted"/>
<dbReference type="GeneID" id="40333774"/>
<gene>
    <name evidence="1" type="ORF">TraAM80_09841</name>
</gene>